<dbReference type="OrthoDB" id="8068875at2759"/>
<gene>
    <name evidence="3" type="ORF">ADEAN_000022800</name>
</gene>
<dbReference type="InterPro" id="IPR044736">
    <property type="entry name" value="Gid1/RanBPM/SPLA_SPRY"/>
</dbReference>
<protein>
    <submittedName>
        <fullName evidence="3">SPRY domain containing protein, putative</fullName>
    </submittedName>
</protein>
<sequence length="2983" mass="332097">MATDFAHSFNLSFMDLQQSEAPVNLLSVDTPYVNTAAEAVVPFRSTTYVAKYVPARPVDKGTIYLQDPSEEEDDHLCVYELSYPQLYTKGYRSYIQKRRRGAEVNFPFPPAPPDFDSNTVRSRESVVQYVRGLATAYNSMIEEPSVFEIYNHAILESVQNYLDAGNSVAQPPLTRSGSAANLTGDSVESSDNSETALSPNRRVSVSFQEGSTLFDETVTESLFYPHMEAEDFSIALFLSNVKTISLKTVQLMFVKLVHSPQLASMVSSDVVEAALTAFSEFLQGSGPSNLKSGLCSLMGIIICSRGRVMELLHFLKILEEYNASSSNIVPLMMPHAKEILQSFSFQSTSHLPVVSPIDCYQEDAVKIKKITLKEGTSVKCFCVSPNTNYLAMSTVNGLVVYDFQKGSLIGQKEYPTEGKSYWNVVFSDDSQHIICTDESGINHTVVTSTLSEIVQETTTSEVSVPLNFVNNELECLPPPYLSYGNSHSLYLFQETDMHLISLKDLNREKIENFTICSHIYKDFCGNLVTLGNDSEALKIDVKKDIVTLSQGDSACYGIVPSTSPWLFLQVKWCKGAWSLYIDFTAVELRGARYGPSKEVSILSASCVKGVGHIGSLAAWAQLSDSSFVRKYYMEKQMAHSPHALFNFPFDEGEGMWAKETVSASCKDLPETLFVWDSKINVPYTNLASKPSVRLKGRHMVEGKVLTSAFRIYIVLPSDHKGADDIVAEADRNTNVIIRVYRCPRSSAENLYSIFYDESELLIYHQRFSTFSRVRLFTKLWKEKELSINGIKESDKPSESIEWFLSELYKRIHLEGTELQRVPEDNSPLLLSSLDLLASLLKEVTTSTSKIKVLALLSLTLIHFNGLLTADESHISRIANTLKIACLHMKDFFTEKMIQDTAAELLNAAMLQSLPLDEKAKILLNLEKPENEHLLKRYISRDTLRPVINYIVTNESDKMKKVAQHVIEVTHKEALSGDGDHTMTGLVFWFVVNAICSLQAVGKLKEITDILEVFVDFASKNLTNDSITGDMRYTVYHAGLIPLLVIVAARCPSVVSPKVEEGLLALSSKIKLDCEQPKVPVSFITREACDVYPPSRNASQLWRFLMNFRNATSVSVLKESTKPLHILYEDKSESGVRTSSMSADWTFLKINNGGKIVFFGDGEITFTTVAQYDFKLNTSWANLLRCTVRHLLLQYCQYLTTQPRNADLPLTPLFRNGLSSVVLEKHDIKTDASSSEINDGVPLPLEILEDTGEGKVYVDRLLQRLRNSVIPSMRPAIQAILAILVHCGCTVEQAEDEVKVRWISGEWGAKLQSANRNSVKELLISLAKWVTTSVRDADLEVETPRSACAPPDKRYDSSFNNSQRSTSDRRSSSAFPQRRSFVKNSFPSDCLEQIRFMVSREVRPEQVEKTMVERVKAAILIEKGLSILGKLLDIDKAMENDDNYKTVMTAVVDVLWRYMVIDSGAHYIDSLSGCGAHLEMKVRVTFHAVLKRCEAYLIGDCPKDIQPQVVLKSTPDNGRTTMKLFAILCHPWDYKDSEFIVGNKSEVDMLKYLEGQLNVPIGNLTLTSPWRLRREDLHSVSEAEEETVKSEYMGAADLGSLSRLFPNDFSFVIPQFQTSRTSDGIVIQKNSSAAGLLRADEGWPLQWKDGLPRVFYFETKITAITGKLEIGLHSTNASNAFVFFYDSTGGTHSTMFPAYGEGDCVGCGLDTTNRKVFFTLNGKFLFFVGAVSEKLDVVFPALHFDDVTGYHVSVNFGTNAFLYDFRQLHPALNLVTGPTWYRVASTAEIVLYYITCCACSIPESKKIGRQFLSDCCEVAGRSVNKVTSSLMNLGVGGDTDPRIRIKQAVIFSVAEYSIMVLISTMRRIVSGTGSLSDSVSDMIFDAASVLMLLPLHSIQISTISLLPAIIPHVHEVRERSTFSNLVRTLFEHAKEEDNTGLIPFVPTWCECDSQYMSIVNVQTARMIPESQRSIVLGNVLPRTGTVSFSVKIRRGTMSKAHSLKGGYFIGISIAGLNPLSPASNSHSWKAVKPPIVWAIHDTSPQLSHATNPTVKSNNFQRTFGNGDVIKVVVNRDTRSVDFYREGEFLKTLFNGIPTDIDLVPFVQLYNDDASATIMPGEMTAPITAPTLLSAASVDVLRSMLTLDPFQDLVSAHLCEELETQQHPKVTLALFNSVADPRVLELRNSTGERQFVTVSRITDNRCKFSIGDEANYEHMYNLRTPAKAKITCLFDAHMSAAALHGLSKCVEKLVAAARRLVVPLITIKALNCQEMAARQQILDDERDHWDFLLHGTRCSNYAQSLKAASANHVPSSVPLVPLDYTYSSDLSHPSVLLSPQYCGRLATVHTQSKNTSTPFIAIAEPSVPLEGKCSIRCQLIRGHNGQILGGGYYFGVCAESFTWKRKELHSTVPEVWAIHDMDDTPWRLRHMHPAANFTITAEPRCIIVSGDTIRLEITRNGKQPGTMHAFRKPINGDEVCLGLIYDNLPPVKLYPFVHLFNTEAVAVLLGSNSDIPAVRLPIQQPHLAICPPKDRRFCDGCTAQHSESRLSSTWFKCNECADYSLCRNCFNMCIHSYHSFTLMGESKSQAHSNYPPARLAPGMEVVVPGTSCAYIKSAGCKRPKKYMNCLIESYSENAVGLWGMVHNGKRAQFTTVVSTLGGEPLTADMPVFIGITTSEEVIFTPREKLREQCFAMAPHLVTYCSDPNVRCKLDNVSRCPYGFQNGSRITFDVDVENKTVTIIRDWIVVGSHALEFNTGSASRSAEASSLEKSQSVFCFISLGKKNIQASILPEIYATVPATVEEVVNPRFVKVKLGDGSSRFLTTESCRMPLYPSSELSSPTFADLLGYTFLGKKMVQVKGTSLAADKRVQIKFLNGDPPKEVPDYALLVDQYESIEEERVLNEDSKNVSATIEEGFVISRLLLIIACLCENEMLTPLVMLNSIKLLDIINGLSSVEISNETPLYFIKEIRDSVAVTADCMHKT</sequence>
<feature type="region of interest" description="Disordered" evidence="1">
    <location>
        <begin position="170"/>
        <end position="201"/>
    </location>
</feature>
<dbReference type="SUPFAM" id="SSF50978">
    <property type="entry name" value="WD40 repeat-like"/>
    <property type="match status" value="1"/>
</dbReference>
<dbReference type="Gene3D" id="2.60.120.920">
    <property type="match status" value="2"/>
</dbReference>
<dbReference type="InterPro" id="IPR001870">
    <property type="entry name" value="B30.2/SPRY"/>
</dbReference>
<feature type="region of interest" description="Disordered" evidence="1">
    <location>
        <begin position="1342"/>
        <end position="1377"/>
    </location>
</feature>
<evidence type="ECO:0000313" key="3">
    <source>
        <dbReference type="EMBL" id="CAD2212816.1"/>
    </source>
</evidence>
<proteinExistence type="predicted"/>
<evidence type="ECO:0000259" key="2">
    <source>
        <dbReference type="PROSITE" id="PS50188"/>
    </source>
</evidence>
<dbReference type="InterPro" id="IPR013320">
    <property type="entry name" value="ConA-like_dom_sf"/>
</dbReference>
<feature type="domain" description="B30.2/SPRY" evidence="2">
    <location>
        <begin position="1923"/>
        <end position="2123"/>
    </location>
</feature>
<dbReference type="Proteomes" id="UP000515908">
    <property type="component" value="Chromosome 01"/>
</dbReference>
<dbReference type="SUPFAM" id="SSF57850">
    <property type="entry name" value="RING/U-box"/>
    <property type="match status" value="1"/>
</dbReference>
<dbReference type="InterPro" id="IPR036322">
    <property type="entry name" value="WD40_repeat_dom_sf"/>
</dbReference>
<dbReference type="GO" id="GO:0004842">
    <property type="term" value="F:ubiquitin-protein transferase activity"/>
    <property type="evidence" value="ECO:0007669"/>
    <property type="project" value="InterPro"/>
</dbReference>
<accession>A0A7G2BZ45</accession>
<evidence type="ECO:0000313" key="4">
    <source>
        <dbReference type="Proteomes" id="UP000515908"/>
    </source>
</evidence>
<dbReference type="EMBL" id="LR877145">
    <property type="protein sequence ID" value="CAD2212816.1"/>
    <property type="molecule type" value="Genomic_DNA"/>
</dbReference>
<dbReference type="GO" id="GO:0005737">
    <property type="term" value="C:cytoplasm"/>
    <property type="evidence" value="ECO:0007669"/>
    <property type="project" value="TreeGrafter"/>
</dbReference>
<dbReference type="SUPFAM" id="SSF49899">
    <property type="entry name" value="Concanavalin A-like lectins/glucanases"/>
    <property type="match status" value="2"/>
</dbReference>
<dbReference type="PANTHER" id="PTHR46654">
    <property type="entry name" value="E3 UBIQUITIN-PROTEIN LIGASE HECTD3"/>
    <property type="match status" value="1"/>
</dbReference>
<name>A0A7G2BZ45_9TRYP</name>
<reference evidence="3 4" key="1">
    <citation type="submission" date="2020-08" db="EMBL/GenBank/DDBJ databases">
        <authorList>
            <person name="Newling K."/>
            <person name="Davey J."/>
            <person name="Forrester S."/>
        </authorList>
    </citation>
    <scope>NUCLEOTIDE SEQUENCE [LARGE SCALE GENOMIC DNA]</scope>
    <source>
        <strain evidence="4">Crithidia deanei Carvalho (ATCC PRA-265)</strain>
    </source>
</reference>
<keyword evidence="4" id="KW-1185">Reference proteome</keyword>
<evidence type="ECO:0000256" key="1">
    <source>
        <dbReference type="SAM" id="MobiDB-lite"/>
    </source>
</evidence>
<dbReference type="CDD" id="cd12885">
    <property type="entry name" value="SPRY_RanBP_like"/>
    <property type="match status" value="1"/>
</dbReference>
<dbReference type="Pfam" id="PF00622">
    <property type="entry name" value="SPRY"/>
    <property type="match status" value="2"/>
</dbReference>
<dbReference type="VEuPathDB" id="TriTrypDB:ADEAN_000022800"/>
<dbReference type="PROSITE" id="PS50188">
    <property type="entry name" value="B302_SPRY"/>
    <property type="match status" value="1"/>
</dbReference>
<dbReference type="InterPro" id="IPR042469">
    <property type="entry name" value="HECTD3"/>
</dbReference>
<dbReference type="PANTHER" id="PTHR46654:SF1">
    <property type="entry name" value="E3 UBIQUITIN-PROTEIN LIGASE HECTD3"/>
    <property type="match status" value="1"/>
</dbReference>
<organism evidence="3 4">
    <name type="scientific">Angomonas deanei</name>
    <dbReference type="NCBI Taxonomy" id="59799"/>
    <lineage>
        <taxon>Eukaryota</taxon>
        <taxon>Discoba</taxon>
        <taxon>Euglenozoa</taxon>
        <taxon>Kinetoplastea</taxon>
        <taxon>Metakinetoplastina</taxon>
        <taxon>Trypanosomatida</taxon>
        <taxon>Trypanosomatidae</taxon>
        <taxon>Strigomonadinae</taxon>
        <taxon>Angomonas</taxon>
    </lineage>
</organism>
<dbReference type="CDD" id="cd02249">
    <property type="entry name" value="ZZ"/>
    <property type="match status" value="1"/>
</dbReference>
<dbReference type="InterPro" id="IPR043136">
    <property type="entry name" value="B30.2/SPRY_sf"/>
</dbReference>
<dbReference type="InterPro" id="IPR003877">
    <property type="entry name" value="SPRY_dom"/>
</dbReference>